<keyword evidence="1" id="KW-0560">Oxidoreductase</keyword>
<evidence type="ECO:0000256" key="3">
    <source>
        <dbReference type="ARBA" id="ARBA00024018"/>
    </source>
</evidence>
<name>A0A7I8L3V2_SPIIN</name>
<gene>
    <name evidence="5" type="ORF">SI8410_11015258</name>
</gene>
<dbReference type="SUPFAM" id="SSF51905">
    <property type="entry name" value="FAD/NAD(P)-binding domain"/>
    <property type="match status" value="1"/>
</dbReference>
<evidence type="ECO:0000313" key="5">
    <source>
        <dbReference type="EMBL" id="CAA7404580.1"/>
    </source>
</evidence>
<organism evidence="5 6">
    <name type="scientific">Spirodela intermedia</name>
    <name type="common">Intermediate duckweed</name>
    <dbReference type="NCBI Taxonomy" id="51605"/>
    <lineage>
        <taxon>Eukaryota</taxon>
        <taxon>Viridiplantae</taxon>
        <taxon>Streptophyta</taxon>
        <taxon>Embryophyta</taxon>
        <taxon>Tracheophyta</taxon>
        <taxon>Spermatophyta</taxon>
        <taxon>Magnoliopsida</taxon>
        <taxon>Liliopsida</taxon>
        <taxon>Araceae</taxon>
        <taxon>Lemnoideae</taxon>
        <taxon>Spirodela</taxon>
    </lineage>
</organism>
<dbReference type="OrthoDB" id="759125at2759"/>
<evidence type="ECO:0000256" key="2">
    <source>
        <dbReference type="ARBA" id="ARBA00023033"/>
    </source>
</evidence>
<sequence>MSVFGSEIVIAGGGICGLATALALRRKGVDSVVLERSSTLRADGGGIVIYSNGWRVLDQLGVGAELRCKSIIMPVKNEFRCLRRSDLVEALARGLPEECIRFGCQIVAVEEDGVTLFPIVHLQDGSTINAKVLIGCDGANSVVAKSLGMRQVTPSTLWTIRGFTDSPNGHRHGRAFVRLLGGDVTFGMMPIEDTFMHWFLSFRWVSEDSKGEKTPEELREWGMKLVEGFPPEASELVKESDLGSLILTQIKYRPPWELLLGTSRRGTMTIAGDALHVMGPFIGQGGSCGLEDAVVLARNLAGAVDEGQASDHPHRHGRLLPLQRRRIEVALDGYVRERKLRVLRLSTQTYLVGLMIYHPAKAVKLMVILVLLAFFGGTSLDHVAYDCGLL</sequence>
<accession>A0A7I8L3V2</accession>
<feature type="domain" description="FAD-binding" evidence="4">
    <location>
        <begin position="7"/>
        <end position="70"/>
    </location>
</feature>
<dbReference type="GO" id="GO:0004497">
    <property type="term" value="F:monooxygenase activity"/>
    <property type="evidence" value="ECO:0007669"/>
    <property type="project" value="UniProtKB-KW"/>
</dbReference>
<reference evidence="5" key="1">
    <citation type="submission" date="2020-02" db="EMBL/GenBank/DDBJ databases">
        <authorList>
            <person name="Scholz U."/>
            <person name="Mascher M."/>
            <person name="Fiebig A."/>
        </authorList>
    </citation>
    <scope>NUCLEOTIDE SEQUENCE</scope>
</reference>
<dbReference type="Gene3D" id="3.50.50.60">
    <property type="entry name" value="FAD/NAD(P)-binding domain"/>
    <property type="match status" value="1"/>
</dbReference>
<protein>
    <recommendedName>
        <fullName evidence="4">FAD-binding domain-containing protein</fullName>
    </recommendedName>
</protein>
<dbReference type="InterPro" id="IPR044560">
    <property type="entry name" value="MOase"/>
</dbReference>
<dbReference type="PANTHER" id="PTHR45934">
    <property type="entry name" value="FAD/NAD(P)-BINDING OXIDOREDUCTASE FAMILY PROTEIN"/>
    <property type="match status" value="1"/>
</dbReference>
<comment type="similarity">
    <text evidence="3">Belongs to the 3-hydroxybenzoate 6-hydroxylase family.</text>
</comment>
<dbReference type="Proteomes" id="UP000663760">
    <property type="component" value="Chromosome 11"/>
</dbReference>
<evidence type="ECO:0000259" key="4">
    <source>
        <dbReference type="Pfam" id="PF01494"/>
    </source>
</evidence>
<dbReference type="InterPro" id="IPR002938">
    <property type="entry name" value="FAD-bd"/>
</dbReference>
<dbReference type="EMBL" id="LR746274">
    <property type="protein sequence ID" value="CAA7404580.1"/>
    <property type="molecule type" value="Genomic_DNA"/>
</dbReference>
<dbReference type="GO" id="GO:0071949">
    <property type="term" value="F:FAD binding"/>
    <property type="evidence" value="ECO:0007669"/>
    <property type="project" value="InterPro"/>
</dbReference>
<dbReference type="PRINTS" id="PR00420">
    <property type="entry name" value="RNGMNOXGNASE"/>
</dbReference>
<keyword evidence="6" id="KW-1185">Reference proteome</keyword>
<dbReference type="AlphaFoldDB" id="A0A7I8L3V2"/>
<dbReference type="PANTHER" id="PTHR45934:SF2">
    <property type="entry name" value="MONOOXYGENASE 1"/>
    <property type="match status" value="1"/>
</dbReference>
<dbReference type="Pfam" id="PF01494">
    <property type="entry name" value="FAD_binding_3"/>
    <property type="match status" value="2"/>
</dbReference>
<feature type="domain" description="FAD-binding" evidence="4">
    <location>
        <begin position="99"/>
        <end position="311"/>
    </location>
</feature>
<evidence type="ECO:0000313" key="6">
    <source>
        <dbReference type="Proteomes" id="UP000663760"/>
    </source>
</evidence>
<keyword evidence="2" id="KW-0503">Monooxygenase</keyword>
<evidence type="ECO:0000256" key="1">
    <source>
        <dbReference type="ARBA" id="ARBA00023002"/>
    </source>
</evidence>
<proteinExistence type="inferred from homology"/>
<dbReference type="InterPro" id="IPR036188">
    <property type="entry name" value="FAD/NAD-bd_sf"/>
</dbReference>